<dbReference type="EMBL" id="JAJNDB010000004">
    <property type="protein sequence ID" value="MCD2195567.1"/>
    <property type="molecule type" value="Genomic_DNA"/>
</dbReference>
<evidence type="ECO:0000313" key="2">
    <source>
        <dbReference type="EMBL" id="MCD2195567.1"/>
    </source>
</evidence>
<dbReference type="Pfam" id="PF04480">
    <property type="entry name" value="DUF559"/>
    <property type="match status" value="1"/>
</dbReference>
<gene>
    <name evidence="2" type="ORF">LQ327_19540</name>
</gene>
<dbReference type="InterPro" id="IPR011335">
    <property type="entry name" value="Restrct_endonuc-II-like"/>
</dbReference>
<protein>
    <submittedName>
        <fullName evidence="2">DUF559 domain-containing protein</fullName>
    </submittedName>
</protein>
<accession>A0ABS8PBD1</accession>
<dbReference type="Proteomes" id="UP001199469">
    <property type="component" value="Unassembled WGS sequence"/>
</dbReference>
<sequence length="291" mass="32214">MTSLDASTAVPFRGSHARREGRVTLGALRGPSFVPLYPDTYVGSLALVTLAVRRLALREWLGPDAVVGGALAADAYGAPTVDELVEVVVRPDRRLRHPSVRVRRDALAPGEVCEVDGVLVTSPERTAFDLARRLAVVDGVAMADALGRWHPVTGAGLRDLGWAHPGVRGVRRVFEVARLVRPGAESLPESRLRVGLVLRGVPEPTVQLRVLDRRRVVIARPDLAWREFRLALEYDGEVHLSRERRARDIDRDDRLRAMGWLVLRVMADQMRDLDGVAARALAELRARGWRP</sequence>
<feature type="domain" description="DUF559" evidence="1">
    <location>
        <begin position="222"/>
        <end position="284"/>
    </location>
</feature>
<dbReference type="SUPFAM" id="SSF52980">
    <property type="entry name" value="Restriction endonuclease-like"/>
    <property type="match status" value="1"/>
</dbReference>
<organism evidence="2 3">
    <name type="scientific">Actinomycetospora endophytica</name>
    <dbReference type="NCBI Taxonomy" id="2291215"/>
    <lineage>
        <taxon>Bacteria</taxon>
        <taxon>Bacillati</taxon>
        <taxon>Actinomycetota</taxon>
        <taxon>Actinomycetes</taxon>
        <taxon>Pseudonocardiales</taxon>
        <taxon>Pseudonocardiaceae</taxon>
        <taxon>Actinomycetospora</taxon>
    </lineage>
</organism>
<evidence type="ECO:0000259" key="1">
    <source>
        <dbReference type="Pfam" id="PF04480"/>
    </source>
</evidence>
<reference evidence="2 3" key="1">
    <citation type="submission" date="2021-11" db="EMBL/GenBank/DDBJ databases">
        <title>Draft genome sequence of Actinomycetospora sp. SF1 isolated from the rhizosphere soil.</title>
        <authorList>
            <person name="Duangmal K."/>
            <person name="Chantavorakit T."/>
        </authorList>
    </citation>
    <scope>NUCLEOTIDE SEQUENCE [LARGE SCALE GENOMIC DNA]</scope>
    <source>
        <strain evidence="2 3">TBRC 5722</strain>
    </source>
</reference>
<dbReference type="Gene3D" id="3.40.960.10">
    <property type="entry name" value="VSR Endonuclease"/>
    <property type="match status" value="1"/>
</dbReference>
<name>A0ABS8PBD1_9PSEU</name>
<dbReference type="InterPro" id="IPR007569">
    <property type="entry name" value="DUF559"/>
</dbReference>
<proteinExistence type="predicted"/>
<evidence type="ECO:0000313" key="3">
    <source>
        <dbReference type="Proteomes" id="UP001199469"/>
    </source>
</evidence>
<keyword evidence="3" id="KW-1185">Reference proteome</keyword>
<dbReference type="RefSeq" id="WP_230736780.1">
    <property type="nucleotide sequence ID" value="NZ_JAJNDB010000004.1"/>
</dbReference>
<comment type="caution">
    <text evidence="2">The sequence shown here is derived from an EMBL/GenBank/DDBJ whole genome shotgun (WGS) entry which is preliminary data.</text>
</comment>